<dbReference type="AlphaFoldDB" id="A0ABD7STB9"/>
<comment type="caution">
    <text evidence="2">The sequence shown here is derived from an EMBL/GenBank/DDBJ whole genome shotgun (WGS) entry which is preliminary data.</text>
</comment>
<feature type="domain" description="Antitoxin Xre/MbcA/ParS-like toxin-binding" evidence="1">
    <location>
        <begin position="91"/>
        <end position="140"/>
    </location>
</feature>
<evidence type="ECO:0000259" key="1">
    <source>
        <dbReference type="Pfam" id="PF09722"/>
    </source>
</evidence>
<reference evidence="2 3" key="1">
    <citation type="submission" date="2019-06" db="EMBL/GenBank/DDBJ databases">
        <title>Vibrio cholerae phylogeny based on whole-genome sequencing reveals genetic diversity and population strucutre.</title>
        <authorList>
            <person name="Zhiqiu Y."/>
            <person name="Bin L."/>
            <person name="Lingyan J."/>
        </authorList>
    </citation>
    <scope>NUCLEOTIDE SEQUENCE [LARGE SCALE GENOMIC DNA]</scope>
    <source>
        <strain evidence="2 3">N2814</strain>
    </source>
</reference>
<evidence type="ECO:0000313" key="2">
    <source>
        <dbReference type="EMBL" id="TXX67151.1"/>
    </source>
</evidence>
<evidence type="ECO:0000313" key="3">
    <source>
        <dbReference type="Proteomes" id="UP000323819"/>
    </source>
</evidence>
<dbReference type="RefSeq" id="WP_148521279.1">
    <property type="nucleotide sequence ID" value="NZ_VSIJ01000005.1"/>
</dbReference>
<dbReference type="EMBL" id="VSIJ01000005">
    <property type="protein sequence ID" value="TXX67151.1"/>
    <property type="molecule type" value="Genomic_DNA"/>
</dbReference>
<protein>
    <submittedName>
        <fullName evidence="2">DUF2384 domain-containing protein</fullName>
    </submittedName>
</protein>
<accession>A0ABD7STB9</accession>
<sequence length="143" mass="16234">MSVSLDEIVLSRLSPDFEVHNTSALEEAMLDEPRLRGQTLRVVTQNISRDVVAKAIDVDRTNLSKLYSRKLLSRVQSEDISDLTLLWAEMRDVFDNNDALFKEWLNASLPALNGRAPVDFMHSLAGRKALRDILNRLTYGDFS</sequence>
<gene>
    <name evidence="2" type="ORF">FXF03_00870</name>
</gene>
<name>A0ABD7STB9_VIBCL</name>
<dbReference type="Proteomes" id="UP000323819">
    <property type="component" value="Unassembled WGS sequence"/>
</dbReference>
<dbReference type="Pfam" id="PF09722">
    <property type="entry name" value="Xre_MbcA_ParS_C"/>
    <property type="match status" value="1"/>
</dbReference>
<organism evidence="2 3">
    <name type="scientific">Vibrio cholerae</name>
    <dbReference type="NCBI Taxonomy" id="666"/>
    <lineage>
        <taxon>Bacteria</taxon>
        <taxon>Pseudomonadati</taxon>
        <taxon>Pseudomonadota</taxon>
        <taxon>Gammaproteobacteria</taxon>
        <taxon>Vibrionales</taxon>
        <taxon>Vibrionaceae</taxon>
        <taxon>Vibrio</taxon>
    </lineage>
</organism>
<dbReference type="InterPro" id="IPR024467">
    <property type="entry name" value="Xre/MbcA/ParS-like_toxin-bd"/>
</dbReference>
<proteinExistence type="predicted"/>